<gene>
    <name evidence="4" type="ORF">BEN51_06345</name>
</gene>
<dbReference type="EC" id="1.1.1.133" evidence="2"/>
<reference evidence="4 5" key="1">
    <citation type="submission" date="2016-08" db="EMBL/GenBank/DDBJ databases">
        <title>Complete Genome Sequence Of The Indigo Reducing Clostridium isatidis DSM15098.</title>
        <authorList>
            <person name="Little G.T."/>
            <person name="Minton N.P."/>
        </authorList>
    </citation>
    <scope>NUCLEOTIDE SEQUENCE [LARGE SCALE GENOMIC DNA]</scope>
    <source>
        <strain evidence="4 5">DSM 15098</strain>
    </source>
</reference>
<dbReference type="InterPro" id="IPR036291">
    <property type="entry name" value="NAD(P)-bd_dom_sf"/>
</dbReference>
<dbReference type="Pfam" id="PF04321">
    <property type="entry name" value="RmlD_sub_bind"/>
    <property type="match status" value="1"/>
</dbReference>
<dbReference type="GO" id="GO:0019305">
    <property type="term" value="P:dTDP-rhamnose biosynthetic process"/>
    <property type="evidence" value="ECO:0007669"/>
    <property type="project" value="UniProtKB-UniPathway"/>
</dbReference>
<evidence type="ECO:0000313" key="5">
    <source>
        <dbReference type="Proteomes" id="UP000264883"/>
    </source>
</evidence>
<evidence type="ECO:0000256" key="2">
    <source>
        <dbReference type="RuleBase" id="RU364082"/>
    </source>
</evidence>
<dbReference type="AlphaFoldDB" id="A0A343JC54"/>
<dbReference type="SUPFAM" id="SSF51735">
    <property type="entry name" value="NAD(P)-binding Rossmann-fold domains"/>
    <property type="match status" value="1"/>
</dbReference>
<dbReference type="PANTHER" id="PTHR10491">
    <property type="entry name" value="DTDP-4-DEHYDRORHAMNOSE REDUCTASE"/>
    <property type="match status" value="1"/>
</dbReference>
<name>A0A343JC54_9CLOT</name>
<feature type="domain" description="RmlD-like substrate binding" evidence="3">
    <location>
        <begin position="1"/>
        <end position="226"/>
    </location>
</feature>
<dbReference type="KEGG" id="cia:BEN51_06345"/>
<dbReference type="GO" id="GO:0008831">
    <property type="term" value="F:dTDP-4-dehydrorhamnose reductase activity"/>
    <property type="evidence" value="ECO:0007669"/>
    <property type="project" value="UniProtKB-EC"/>
</dbReference>
<evidence type="ECO:0000259" key="3">
    <source>
        <dbReference type="Pfam" id="PF04321"/>
    </source>
</evidence>
<comment type="similarity">
    <text evidence="1 2">Belongs to the dTDP-4-dehydrorhamnose reductase family.</text>
</comment>
<comment type="pathway">
    <text evidence="2">Carbohydrate biosynthesis; dTDP-L-rhamnose biosynthesis.</text>
</comment>
<comment type="function">
    <text evidence="2">Catalyzes the reduction of dTDP-6-deoxy-L-lyxo-4-hexulose to yield dTDP-L-rhamnose.</text>
</comment>
<dbReference type="Gene3D" id="3.40.50.720">
    <property type="entry name" value="NAD(P)-binding Rossmann-like Domain"/>
    <property type="match status" value="1"/>
</dbReference>
<dbReference type="OrthoDB" id="9803892at2"/>
<dbReference type="UniPathway" id="UPA00124"/>
<dbReference type="GO" id="GO:0005829">
    <property type="term" value="C:cytosol"/>
    <property type="evidence" value="ECO:0007669"/>
    <property type="project" value="TreeGrafter"/>
</dbReference>
<dbReference type="Proteomes" id="UP000264883">
    <property type="component" value="Chromosome"/>
</dbReference>
<protein>
    <recommendedName>
        <fullName evidence="2">dTDP-4-dehydrorhamnose reductase</fullName>
        <ecNumber evidence="2">1.1.1.133</ecNumber>
    </recommendedName>
</protein>
<dbReference type="RefSeq" id="WP_119865250.1">
    <property type="nucleotide sequence ID" value="NZ_CP016786.1"/>
</dbReference>
<evidence type="ECO:0000256" key="1">
    <source>
        <dbReference type="ARBA" id="ARBA00010944"/>
    </source>
</evidence>
<keyword evidence="2" id="KW-0521">NADP</keyword>
<keyword evidence="5" id="KW-1185">Reference proteome</keyword>
<dbReference type="PANTHER" id="PTHR10491:SF4">
    <property type="entry name" value="METHIONINE ADENOSYLTRANSFERASE 2 SUBUNIT BETA"/>
    <property type="match status" value="1"/>
</dbReference>
<dbReference type="InterPro" id="IPR029903">
    <property type="entry name" value="RmlD-like-bd"/>
</dbReference>
<keyword evidence="2" id="KW-0560">Oxidoreductase</keyword>
<accession>A0A343JC54</accession>
<dbReference type="InterPro" id="IPR005913">
    <property type="entry name" value="dTDP_dehydrorham_reduct"/>
</dbReference>
<evidence type="ECO:0000313" key="4">
    <source>
        <dbReference type="EMBL" id="ASW43112.1"/>
    </source>
</evidence>
<organism evidence="4 5">
    <name type="scientific">Clostridium isatidis</name>
    <dbReference type="NCBI Taxonomy" id="182773"/>
    <lineage>
        <taxon>Bacteria</taxon>
        <taxon>Bacillati</taxon>
        <taxon>Bacillota</taxon>
        <taxon>Clostridia</taxon>
        <taxon>Eubacteriales</taxon>
        <taxon>Clostridiaceae</taxon>
        <taxon>Clostridium</taxon>
    </lineage>
</organism>
<sequence length="283" mass="32195">MEILILGAGGMAGHLMSIYLQEKGHNVVGFSRKPLDYCENIIGDALQKDVIKEAVTYKKFDVVINCLGVLNKNVDNNISEGIFINSYLPHYIVDCLSKTDTKFIHLSTDCVFSGKDGEYNEDSFKDSDTLYGRTKSLGEINDLKNLTIRTSIIGPDMKEEGVGLLNWFLKQNGPVKGFNSVIWTGVSTITLAQAIEAAIEQNITGLYNLVNNQKISKYELLNLFNNYIKREKIEIIKDDTIHCNKSLINNRKDFNFVVPSYEEMLLDTSRWIVDHKELYKHYF</sequence>
<dbReference type="EMBL" id="CP016786">
    <property type="protein sequence ID" value="ASW43112.1"/>
    <property type="molecule type" value="Genomic_DNA"/>
</dbReference>
<proteinExistence type="inferred from homology"/>